<dbReference type="EMBL" id="OZ004254">
    <property type="protein sequence ID" value="CAK7897832.1"/>
    <property type="molecule type" value="Genomic_DNA"/>
</dbReference>
<dbReference type="PANTHER" id="PTHR45348:SF2">
    <property type="entry name" value="ZINC-TYPE ALCOHOL DEHYDROGENASE-LIKE PROTEIN C2E1P3.01"/>
    <property type="match status" value="1"/>
</dbReference>
<dbReference type="CDD" id="cd08249">
    <property type="entry name" value="enoyl_reductase_like"/>
    <property type="match status" value="1"/>
</dbReference>
<organism evidence="2 3">
    <name type="scientific">[Candida] anglica</name>
    <dbReference type="NCBI Taxonomy" id="148631"/>
    <lineage>
        <taxon>Eukaryota</taxon>
        <taxon>Fungi</taxon>
        <taxon>Dikarya</taxon>
        <taxon>Ascomycota</taxon>
        <taxon>Saccharomycotina</taxon>
        <taxon>Pichiomycetes</taxon>
        <taxon>Debaryomycetaceae</taxon>
        <taxon>Kurtzmaniella</taxon>
    </lineage>
</organism>
<dbReference type="SUPFAM" id="SSF50129">
    <property type="entry name" value="GroES-like"/>
    <property type="match status" value="1"/>
</dbReference>
<evidence type="ECO:0000313" key="3">
    <source>
        <dbReference type="Proteomes" id="UP001497600"/>
    </source>
</evidence>
<dbReference type="InterPro" id="IPR013154">
    <property type="entry name" value="ADH-like_N"/>
</dbReference>
<dbReference type="PANTHER" id="PTHR45348">
    <property type="entry name" value="HYPOTHETICAL OXIDOREDUCTASE (EUROFUNG)"/>
    <property type="match status" value="1"/>
</dbReference>
<evidence type="ECO:0000313" key="2">
    <source>
        <dbReference type="EMBL" id="CAK7897832.1"/>
    </source>
</evidence>
<dbReference type="SUPFAM" id="SSF51735">
    <property type="entry name" value="NAD(P)-binding Rossmann-fold domains"/>
    <property type="match status" value="1"/>
</dbReference>
<protein>
    <recommendedName>
        <fullName evidence="1">Enoyl reductase (ER) domain-containing protein</fullName>
    </recommendedName>
</protein>
<keyword evidence="3" id="KW-1185">Reference proteome</keyword>
<dbReference type="SMART" id="SM00829">
    <property type="entry name" value="PKS_ER"/>
    <property type="match status" value="1"/>
</dbReference>
<proteinExistence type="predicted"/>
<evidence type="ECO:0000259" key="1">
    <source>
        <dbReference type="SMART" id="SM00829"/>
    </source>
</evidence>
<gene>
    <name evidence="2" type="ORF">CAAN4_B11628</name>
</gene>
<dbReference type="Gene3D" id="3.40.50.720">
    <property type="entry name" value="NAD(P)-binding Rossmann-like Domain"/>
    <property type="match status" value="1"/>
</dbReference>
<dbReference type="Gene3D" id="3.90.180.10">
    <property type="entry name" value="Medium-chain alcohol dehydrogenases, catalytic domain"/>
    <property type="match status" value="1"/>
</dbReference>
<sequence length="367" mass="39922">MSNTAATFSGNTDYNLSEISKVDIPTVPKDAILIKSVAFAANPTDWKHLVYGMGPKGSRLGSDVSGIVEEVGSEVKGFAKGDFVSNFMRGNFNSINGAFQEYVIINPVTTIKYDKSAIKTEALPVGTSPIGKIDTFEGAASVTLGLTTVSLSFAHHLKPSFDKADNADKYILIWGGATATGFLAIQVAKLVYGLKVIATASKKHHETLKSIGADYLVDYNDKDAVEQIKSIGGAEIKYALDTVSSTETFQSLYDATSESKDVRLDNLLFLTEKDINADPNRSVYIGDTLAYVVVGVDVNFAGRMVYSTPELVKDYTHFWYEVLPSYIPQLVHSNLKVLAPGFESVNEALSLLRENKVSGEKIVFRRV</sequence>
<reference evidence="2 3" key="1">
    <citation type="submission" date="2024-01" db="EMBL/GenBank/DDBJ databases">
        <authorList>
            <consortium name="Genoscope - CEA"/>
            <person name="William W."/>
        </authorList>
    </citation>
    <scope>NUCLEOTIDE SEQUENCE [LARGE SCALE GENOMIC DNA]</scope>
    <source>
        <strain evidence="2 3">29B2s-10</strain>
    </source>
</reference>
<dbReference type="InterPro" id="IPR020843">
    <property type="entry name" value="ER"/>
</dbReference>
<dbReference type="Pfam" id="PF00107">
    <property type="entry name" value="ADH_zinc_N"/>
    <property type="match status" value="1"/>
</dbReference>
<dbReference type="InterPro" id="IPR047122">
    <property type="entry name" value="Trans-enoyl_RdTase-like"/>
</dbReference>
<dbReference type="InterPro" id="IPR011032">
    <property type="entry name" value="GroES-like_sf"/>
</dbReference>
<dbReference type="InterPro" id="IPR036291">
    <property type="entry name" value="NAD(P)-bd_dom_sf"/>
</dbReference>
<dbReference type="Pfam" id="PF08240">
    <property type="entry name" value="ADH_N"/>
    <property type="match status" value="1"/>
</dbReference>
<name>A0ABP0E8K4_9ASCO</name>
<accession>A0ABP0E8K4</accession>
<feature type="domain" description="Enoyl reductase (ER)" evidence="1">
    <location>
        <begin position="17"/>
        <end position="364"/>
    </location>
</feature>
<dbReference type="Proteomes" id="UP001497600">
    <property type="component" value="Chromosome B"/>
</dbReference>
<dbReference type="InterPro" id="IPR013149">
    <property type="entry name" value="ADH-like_C"/>
</dbReference>